<dbReference type="Pfam" id="PF05076">
    <property type="entry name" value="SUFU"/>
    <property type="match status" value="1"/>
</dbReference>
<feature type="domain" description="Suppressor of fused-like" evidence="1">
    <location>
        <begin position="7"/>
        <end position="155"/>
    </location>
</feature>
<sequence length="159" mass="17675">METRVPDLRVFRIAPQRPTGLWTYVSVGVWAATEEEGVGLEFVLAAPSDDNRYANLLGSVVYHHAGPPEDWLGLGSIVPIGEPLVEGSECDHFLVSLPYPYGPKLKNCEWDGGHAHFLWLLPITDAERVFALANGLEALEVLFEQSAFEHWNTHRPSVV</sequence>
<dbReference type="EMBL" id="CADCTB010000227">
    <property type="protein sequence ID" value="CAA9279459.1"/>
    <property type="molecule type" value="Genomic_DNA"/>
</dbReference>
<organism evidence="2">
    <name type="scientific">uncultured Acidimicrobiales bacterium</name>
    <dbReference type="NCBI Taxonomy" id="310071"/>
    <lineage>
        <taxon>Bacteria</taxon>
        <taxon>Bacillati</taxon>
        <taxon>Actinomycetota</taxon>
        <taxon>Acidimicrobiia</taxon>
        <taxon>Acidimicrobiales</taxon>
        <taxon>environmental samples</taxon>
    </lineage>
</organism>
<proteinExistence type="predicted"/>
<dbReference type="AlphaFoldDB" id="A0A6J4JGI4"/>
<protein>
    <recommendedName>
        <fullName evidence="1">Suppressor of fused-like domain-containing protein</fullName>
    </recommendedName>
</protein>
<name>A0A6J4JGI4_9ACTN</name>
<accession>A0A6J4JGI4</accession>
<dbReference type="InterPro" id="IPR020941">
    <property type="entry name" value="SUFU-like_domain"/>
</dbReference>
<dbReference type="InterPro" id="IPR037181">
    <property type="entry name" value="SUFU_N"/>
</dbReference>
<gene>
    <name evidence="2" type="ORF">AVDCRST_MAG10-3810</name>
</gene>
<evidence type="ECO:0000313" key="2">
    <source>
        <dbReference type="EMBL" id="CAA9279459.1"/>
    </source>
</evidence>
<evidence type="ECO:0000259" key="1">
    <source>
        <dbReference type="Pfam" id="PF05076"/>
    </source>
</evidence>
<dbReference type="SUPFAM" id="SSF103359">
    <property type="entry name" value="Suppressor of Fused, N-terminal domain"/>
    <property type="match status" value="1"/>
</dbReference>
<reference evidence="2" key="1">
    <citation type="submission" date="2020-02" db="EMBL/GenBank/DDBJ databases">
        <authorList>
            <person name="Meier V. D."/>
        </authorList>
    </citation>
    <scope>NUCLEOTIDE SEQUENCE</scope>
    <source>
        <strain evidence="2">AVDCRST_MAG10</strain>
    </source>
</reference>